<evidence type="ECO:0000256" key="11">
    <source>
        <dbReference type="ARBA" id="ARBA00025527"/>
    </source>
</evidence>
<dbReference type="FunFam" id="3.40.50.1100:FF:000007">
    <property type="entry name" value="L-threonine dehydratase catabolic TdcB"/>
    <property type="match status" value="1"/>
</dbReference>
<dbReference type="GO" id="GO:0009097">
    <property type="term" value="P:isoleucine biosynthetic process"/>
    <property type="evidence" value="ECO:0007669"/>
    <property type="project" value="UniProtKB-UniRule"/>
</dbReference>
<dbReference type="InterPro" id="IPR036052">
    <property type="entry name" value="TrpB-like_PALP_sf"/>
</dbReference>
<dbReference type="NCBIfam" id="NF006390">
    <property type="entry name" value="PRK08639.1"/>
    <property type="match status" value="1"/>
</dbReference>
<dbReference type="EMBL" id="FQWC01000012">
    <property type="protein sequence ID" value="SHH79769.1"/>
    <property type="molecule type" value="Genomic_DNA"/>
</dbReference>
<dbReference type="Pfam" id="PF00585">
    <property type="entry name" value="Thr_dehydrat_C"/>
    <property type="match status" value="1"/>
</dbReference>
<evidence type="ECO:0000256" key="10">
    <source>
        <dbReference type="ARBA" id="ARBA00023304"/>
    </source>
</evidence>
<keyword evidence="6 12" id="KW-0028">Amino-acid biosynthesis</keyword>
<dbReference type="SUPFAM" id="SSF55021">
    <property type="entry name" value="ACT-like"/>
    <property type="match status" value="1"/>
</dbReference>
<evidence type="ECO:0000256" key="9">
    <source>
        <dbReference type="ARBA" id="ARBA00023239"/>
    </source>
</evidence>
<dbReference type="PANTHER" id="PTHR48078:SF11">
    <property type="entry name" value="THREONINE DEHYDRATASE, MITOCHONDRIAL"/>
    <property type="match status" value="1"/>
</dbReference>
<evidence type="ECO:0000256" key="6">
    <source>
        <dbReference type="ARBA" id="ARBA00022605"/>
    </source>
</evidence>
<comment type="function">
    <text evidence="11 12">Catalyzes the anaerobic formation of alpha-ketobutyrate and ammonia from threonine in a two-step reaction. The first step involved a dehydration of threonine and a production of enamine intermediates (aminocrotonate), which tautomerizes to its imine form (iminobutyrate). Both intermediates are unstable and short-lived. The second step is the nonenzymatic hydrolysis of the enamine/imine intermediates to form 2-ketobutyrate and free ammonia. In the low water environment of the cell, the second step is accelerated by RidA.</text>
</comment>
<evidence type="ECO:0000259" key="13">
    <source>
        <dbReference type="PROSITE" id="PS51672"/>
    </source>
</evidence>
<protein>
    <recommendedName>
        <fullName evidence="12">L-threonine dehydratase</fullName>
        <ecNumber evidence="12">4.3.1.19</ecNumber>
    </recommendedName>
    <alternativeName>
        <fullName evidence="12">Threonine deaminase</fullName>
    </alternativeName>
</protein>
<feature type="domain" description="ACT-like" evidence="13">
    <location>
        <begin position="337"/>
        <end position="411"/>
    </location>
</feature>
<evidence type="ECO:0000256" key="5">
    <source>
        <dbReference type="ARBA" id="ARBA00011881"/>
    </source>
</evidence>
<comment type="similarity">
    <text evidence="4 12">Belongs to the serine/threonine dehydratase family.</text>
</comment>
<evidence type="ECO:0000256" key="1">
    <source>
        <dbReference type="ARBA" id="ARBA00001274"/>
    </source>
</evidence>
<dbReference type="Proteomes" id="UP000184071">
    <property type="component" value="Unassembled WGS sequence"/>
</dbReference>
<accession>A0A1M5VWT8</accession>
<dbReference type="PROSITE" id="PS51672">
    <property type="entry name" value="ACT_LIKE"/>
    <property type="match status" value="1"/>
</dbReference>
<dbReference type="STRING" id="370979.SAMN05443663_11221"/>
<dbReference type="InterPro" id="IPR011820">
    <property type="entry name" value="IlvA"/>
</dbReference>
<sequence>MAKKQILMSLFNEVLNAKKHLEDVVAATPLTQNLNLSDEFKSTILLKREDLQIVRSYKIRGAYNKISSLNEKEKVNGIVCASAGNHAQGVAYSCNLLHIKGKIYMPKTTPKQKVKQVQLFGKSFVEIVLTGDTFDDAYASATADAIKNHKTFIHPFDDEKVIAGQGTVGLEILESYTKPIDYVFVPIGGGGLASGLSEVFKHLSPNTKIIGVEPKGAPSMKTSIEENKNTPLNTIDKFVDGAAVKQVGDKTFEICRYNLEDIILVPEGKVCTTILRLYNEEAMVVEPAGALTIAALDFYKDKIKGKTVVCVVSGSNNDIERTAEIKERSLLYEGLMHYFMIQFPQRPGALKEFVNNILGPDDDITYFQFAKKNSREKGSVVVGLELKKKKDILPIKMKMTQYGFEFQYLNDNHDLFTQLIG</sequence>
<evidence type="ECO:0000256" key="2">
    <source>
        <dbReference type="ARBA" id="ARBA00001933"/>
    </source>
</evidence>
<keyword evidence="8 12" id="KW-0663">Pyridoxal phosphate</keyword>
<keyword evidence="10 12" id="KW-0100">Branched-chain amino acid biosynthesis</keyword>
<evidence type="ECO:0000256" key="3">
    <source>
        <dbReference type="ARBA" id="ARBA00004810"/>
    </source>
</evidence>
<evidence type="ECO:0000256" key="4">
    <source>
        <dbReference type="ARBA" id="ARBA00010869"/>
    </source>
</evidence>
<name>A0A1M5VWT8_9FLAO</name>
<reference evidence="15" key="1">
    <citation type="submission" date="2016-11" db="EMBL/GenBank/DDBJ databases">
        <authorList>
            <person name="Varghese N."/>
            <person name="Submissions S."/>
        </authorList>
    </citation>
    <scope>NUCLEOTIDE SEQUENCE [LARGE SCALE GENOMIC DNA]</scope>
    <source>
        <strain evidence="15">DSM 17963</strain>
    </source>
</reference>
<dbReference type="GO" id="GO:0030170">
    <property type="term" value="F:pyridoxal phosphate binding"/>
    <property type="evidence" value="ECO:0007669"/>
    <property type="project" value="InterPro"/>
</dbReference>
<dbReference type="PROSITE" id="PS00165">
    <property type="entry name" value="DEHYDRATASE_SER_THR"/>
    <property type="match status" value="1"/>
</dbReference>
<dbReference type="GO" id="GO:0004794">
    <property type="term" value="F:threonine deaminase activity"/>
    <property type="evidence" value="ECO:0007669"/>
    <property type="project" value="UniProtKB-UniRule"/>
</dbReference>
<keyword evidence="7 12" id="KW-0412">Isoleucine biosynthesis</keyword>
<evidence type="ECO:0000256" key="8">
    <source>
        <dbReference type="ARBA" id="ARBA00022898"/>
    </source>
</evidence>
<proteinExistence type="inferred from homology"/>
<dbReference type="GO" id="GO:0003941">
    <property type="term" value="F:L-serine ammonia-lyase activity"/>
    <property type="evidence" value="ECO:0007669"/>
    <property type="project" value="TreeGrafter"/>
</dbReference>
<dbReference type="SUPFAM" id="SSF53686">
    <property type="entry name" value="Tryptophan synthase beta subunit-like PLP-dependent enzymes"/>
    <property type="match status" value="1"/>
</dbReference>
<dbReference type="InterPro" id="IPR045865">
    <property type="entry name" value="ACT-like_dom_sf"/>
</dbReference>
<comment type="cofactor">
    <cofactor evidence="2 12">
        <name>pyridoxal 5'-phosphate</name>
        <dbReference type="ChEBI" id="CHEBI:597326"/>
    </cofactor>
</comment>
<dbReference type="InterPro" id="IPR001926">
    <property type="entry name" value="TrpB-like_PALP"/>
</dbReference>
<organism evidence="14 15">
    <name type="scientific">Flavobacterium defluvii</name>
    <dbReference type="NCBI Taxonomy" id="370979"/>
    <lineage>
        <taxon>Bacteria</taxon>
        <taxon>Pseudomonadati</taxon>
        <taxon>Bacteroidota</taxon>
        <taxon>Flavobacteriia</taxon>
        <taxon>Flavobacteriales</taxon>
        <taxon>Flavobacteriaceae</taxon>
        <taxon>Flavobacterium</taxon>
    </lineage>
</organism>
<dbReference type="Pfam" id="PF00291">
    <property type="entry name" value="PALP"/>
    <property type="match status" value="1"/>
</dbReference>
<evidence type="ECO:0000313" key="14">
    <source>
        <dbReference type="EMBL" id="SHH79769.1"/>
    </source>
</evidence>
<dbReference type="UniPathway" id="UPA00047">
    <property type="reaction ID" value="UER00054"/>
</dbReference>
<dbReference type="GO" id="GO:0006565">
    <property type="term" value="P:L-serine catabolic process"/>
    <property type="evidence" value="ECO:0007669"/>
    <property type="project" value="TreeGrafter"/>
</dbReference>
<dbReference type="NCBIfam" id="TIGR02079">
    <property type="entry name" value="THD1"/>
    <property type="match status" value="1"/>
</dbReference>
<dbReference type="Gene3D" id="3.40.50.1100">
    <property type="match status" value="2"/>
</dbReference>
<comment type="pathway">
    <text evidence="3 12">Amino-acid biosynthesis; L-isoleucine biosynthesis; 2-oxobutanoate from L-threonine: step 1/1.</text>
</comment>
<keyword evidence="15" id="KW-1185">Reference proteome</keyword>
<keyword evidence="9 12" id="KW-0456">Lyase</keyword>
<dbReference type="AlphaFoldDB" id="A0A1M5VWT8"/>
<comment type="catalytic activity">
    <reaction evidence="1 12">
        <text>L-threonine = 2-oxobutanoate + NH4(+)</text>
        <dbReference type="Rhea" id="RHEA:22108"/>
        <dbReference type="ChEBI" id="CHEBI:16763"/>
        <dbReference type="ChEBI" id="CHEBI:28938"/>
        <dbReference type="ChEBI" id="CHEBI:57926"/>
        <dbReference type="EC" id="4.3.1.19"/>
    </reaction>
</comment>
<comment type="subunit">
    <text evidence="5 12">Homotetramer.</text>
</comment>
<dbReference type="InterPro" id="IPR001721">
    <property type="entry name" value="TD_ACT-like"/>
</dbReference>
<dbReference type="EC" id="4.3.1.19" evidence="12"/>
<evidence type="ECO:0000256" key="12">
    <source>
        <dbReference type="RuleBase" id="RU362012"/>
    </source>
</evidence>
<dbReference type="InterPro" id="IPR000634">
    <property type="entry name" value="Ser/Thr_deHydtase_PyrdxlP-BS"/>
</dbReference>
<gene>
    <name evidence="12" type="primary">ilvA</name>
    <name evidence="14" type="ORF">SAMN05443663_11221</name>
</gene>
<dbReference type="InterPro" id="IPR050147">
    <property type="entry name" value="Ser/Thr_Dehydratase"/>
</dbReference>
<dbReference type="PANTHER" id="PTHR48078">
    <property type="entry name" value="THREONINE DEHYDRATASE, MITOCHONDRIAL-RELATED"/>
    <property type="match status" value="1"/>
</dbReference>
<dbReference type="GO" id="GO:0006567">
    <property type="term" value="P:L-threonine catabolic process"/>
    <property type="evidence" value="ECO:0007669"/>
    <property type="project" value="TreeGrafter"/>
</dbReference>
<evidence type="ECO:0000313" key="15">
    <source>
        <dbReference type="Proteomes" id="UP000184071"/>
    </source>
</evidence>
<evidence type="ECO:0000256" key="7">
    <source>
        <dbReference type="ARBA" id="ARBA00022624"/>
    </source>
</evidence>
<dbReference type="CDD" id="cd01562">
    <property type="entry name" value="Thr-dehyd"/>
    <property type="match status" value="1"/>
</dbReference>